<dbReference type="Proteomes" id="UP000272942">
    <property type="component" value="Unassembled WGS sequence"/>
</dbReference>
<organism evidence="5">
    <name type="scientific">Echinostoma caproni</name>
    <dbReference type="NCBI Taxonomy" id="27848"/>
    <lineage>
        <taxon>Eukaryota</taxon>
        <taxon>Metazoa</taxon>
        <taxon>Spiralia</taxon>
        <taxon>Lophotrochozoa</taxon>
        <taxon>Platyhelminthes</taxon>
        <taxon>Trematoda</taxon>
        <taxon>Digenea</taxon>
        <taxon>Plagiorchiida</taxon>
        <taxon>Echinostomata</taxon>
        <taxon>Echinostomatoidea</taxon>
        <taxon>Echinostomatidae</taxon>
        <taxon>Echinostoma</taxon>
    </lineage>
</organism>
<accession>A0A183AZM4</accession>
<evidence type="ECO:0000313" key="3">
    <source>
        <dbReference type="EMBL" id="VDP89681.1"/>
    </source>
</evidence>
<proteinExistence type="predicted"/>
<dbReference type="AlphaFoldDB" id="A0A183AZM4"/>
<name>A0A183AZM4_9TREM</name>
<protein>
    <submittedName>
        <fullName evidence="5">RUN domain-containing protein</fullName>
    </submittedName>
</protein>
<keyword evidence="4" id="KW-1185">Reference proteome</keyword>
<gene>
    <name evidence="3" type="ORF">ECPE_LOCUS12409</name>
</gene>
<evidence type="ECO:0000256" key="2">
    <source>
        <dbReference type="SAM" id="MobiDB-lite"/>
    </source>
</evidence>
<reference evidence="3 4" key="2">
    <citation type="submission" date="2018-11" db="EMBL/GenBank/DDBJ databases">
        <authorList>
            <consortium name="Pathogen Informatics"/>
        </authorList>
    </citation>
    <scope>NUCLEOTIDE SEQUENCE [LARGE SCALE GENOMIC DNA]</scope>
    <source>
        <strain evidence="3 4">Egypt</strain>
    </source>
</reference>
<reference evidence="5" key="1">
    <citation type="submission" date="2016-06" db="UniProtKB">
        <authorList>
            <consortium name="WormBaseParasite"/>
        </authorList>
    </citation>
    <scope>IDENTIFICATION</scope>
</reference>
<sequence>MVATEQENKRLQKQIGELTDNVGSRLESETAKLREESDRILMDKEHELILLKAEAADKLSAMEDKCTSLTKALELAQSEVFKLKSQQDKTEVGSFYFEQSLSYFTNSILVGRDWILQLLQSVLKHPEYEETREQYCCCVADGQSTAELKIGGMKINISGGKMIIITSDNCLFPCYKELKTTGEVNKIKDLEEAMATTGSGVPSSLSTEVDERIRQLQSRLEELESDLIDKDNENNVLTSTVHKLRTEHEQQCIVTEQRIRELEESLEVVRVQLSGSLKQLDEQSDYSDIARELALLRSIEFPEEYDQSGRELNRSSSIQSDESDELDQLRQYETESRQQAQEQSELIRLLESDLYRLQKALNEPGRMAQVAPVSASPGQHTPRSSVAVTPAVYEHDNLRESQMLAEAIGEERDDLECSQTEQIDSINPKPIESG</sequence>
<feature type="region of interest" description="Disordered" evidence="2">
    <location>
        <begin position="305"/>
        <end position="328"/>
    </location>
</feature>
<evidence type="ECO:0000313" key="5">
    <source>
        <dbReference type="WBParaSite" id="ECPE_0001244501-mRNA-1"/>
    </source>
</evidence>
<evidence type="ECO:0000256" key="1">
    <source>
        <dbReference type="SAM" id="Coils"/>
    </source>
</evidence>
<evidence type="ECO:0000313" key="4">
    <source>
        <dbReference type="Proteomes" id="UP000272942"/>
    </source>
</evidence>
<feature type="coiled-coil region" evidence="1">
    <location>
        <begin position="206"/>
        <end position="265"/>
    </location>
</feature>
<dbReference type="EMBL" id="UZAN01052797">
    <property type="protein sequence ID" value="VDP89681.1"/>
    <property type="molecule type" value="Genomic_DNA"/>
</dbReference>
<keyword evidence="1" id="KW-0175">Coiled coil</keyword>
<dbReference type="WBParaSite" id="ECPE_0001244501-mRNA-1">
    <property type="protein sequence ID" value="ECPE_0001244501-mRNA-1"/>
    <property type="gene ID" value="ECPE_0001244501"/>
</dbReference>
<feature type="region of interest" description="Disordered" evidence="2">
    <location>
        <begin position="408"/>
        <end position="434"/>
    </location>
</feature>